<protein>
    <submittedName>
        <fullName evidence="1">Uncharacterized protein</fullName>
    </submittedName>
</protein>
<evidence type="ECO:0000313" key="1">
    <source>
        <dbReference type="EMBL" id="KAF5872698.1"/>
    </source>
</evidence>
<dbReference type="Proteomes" id="UP000531561">
    <property type="component" value="Unassembled WGS sequence"/>
</dbReference>
<evidence type="ECO:0000313" key="2">
    <source>
        <dbReference type="Proteomes" id="UP000531561"/>
    </source>
</evidence>
<proteinExistence type="predicted"/>
<comment type="caution">
    <text evidence="1">The sequence shown here is derived from an EMBL/GenBank/DDBJ whole genome shotgun (WGS) entry which is preliminary data.</text>
</comment>
<accession>A0A8H6ASD9</accession>
<dbReference type="EMBL" id="JABFCT010000010">
    <property type="protein sequence ID" value="KAF5872698.1"/>
    <property type="molecule type" value="Genomic_DNA"/>
</dbReference>
<dbReference type="AlphaFoldDB" id="A0A8H6ASD9"/>
<dbReference type="GeneID" id="59260126"/>
<organism evidence="1 2">
    <name type="scientific">Botrytis fragariae</name>
    <dbReference type="NCBI Taxonomy" id="1964551"/>
    <lineage>
        <taxon>Eukaryota</taxon>
        <taxon>Fungi</taxon>
        <taxon>Dikarya</taxon>
        <taxon>Ascomycota</taxon>
        <taxon>Pezizomycotina</taxon>
        <taxon>Leotiomycetes</taxon>
        <taxon>Helotiales</taxon>
        <taxon>Sclerotiniaceae</taxon>
        <taxon>Botrytis</taxon>
    </lineage>
</organism>
<reference evidence="1 2" key="1">
    <citation type="journal article" date="2020" name="Phytopathology">
        <title>A high-quality genome resource of Botrytis fragariae, a new and rapidly spreading fungal pathogen causing strawberry gray mold in the U.S.A.</title>
        <authorList>
            <person name="Wu Y."/>
            <person name="Saski C.A."/>
            <person name="Schnabel G."/>
            <person name="Xiao S."/>
            <person name="Hu M."/>
        </authorList>
    </citation>
    <scope>NUCLEOTIDE SEQUENCE [LARGE SCALE GENOMIC DNA]</scope>
    <source>
        <strain evidence="1 2">BVB16</strain>
    </source>
</reference>
<name>A0A8H6ASD9_9HELO</name>
<dbReference type="RefSeq" id="XP_037191644.1">
    <property type="nucleotide sequence ID" value="XM_037336434.1"/>
</dbReference>
<sequence length="69" mass="7749">MFSLIETWCGNTPSYQSGMFVTTFVFDQATVLEKERAVPILTRLVIFSNFKMTSQLSRRAVQSGVAVIV</sequence>
<gene>
    <name evidence="1" type="ORF">Bfra_006061</name>
</gene>
<keyword evidence="2" id="KW-1185">Reference proteome</keyword>